<organism evidence="2 3">
    <name type="scientific">Kitasatospora arboriphila</name>
    <dbReference type="NCBI Taxonomy" id="258052"/>
    <lineage>
        <taxon>Bacteria</taxon>
        <taxon>Bacillati</taxon>
        <taxon>Actinomycetota</taxon>
        <taxon>Actinomycetes</taxon>
        <taxon>Kitasatosporales</taxon>
        <taxon>Streptomycetaceae</taxon>
        <taxon>Kitasatospora</taxon>
    </lineage>
</organism>
<gene>
    <name evidence="2" type="ORF">GCM10009663_64220</name>
</gene>
<dbReference type="EMBL" id="BAAALD010000093">
    <property type="protein sequence ID" value="GAA1114767.1"/>
    <property type="molecule type" value="Genomic_DNA"/>
</dbReference>
<reference evidence="3" key="1">
    <citation type="journal article" date="2019" name="Int. J. Syst. Evol. Microbiol.">
        <title>The Global Catalogue of Microorganisms (GCM) 10K type strain sequencing project: providing services to taxonomists for standard genome sequencing and annotation.</title>
        <authorList>
            <consortium name="The Broad Institute Genomics Platform"/>
            <consortium name="The Broad Institute Genome Sequencing Center for Infectious Disease"/>
            <person name="Wu L."/>
            <person name="Ma J."/>
        </authorList>
    </citation>
    <scope>NUCLEOTIDE SEQUENCE [LARGE SCALE GENOMIC DNA]</scope>
    <source>
        <strain evidence="3">JCM 13002</strain>
    </source>
</reference>
<comment type="caution">
    <text evidence="2">The sequence shown here is derived from an EMBL/GenBank/DDBJ whole genome shotgun (WGS) entry which is preliminary data.</text>
</comment>
<protein>
    <submittedName>
        <fullName evidence="2">Uncharacterized protein</fullName>
    </submittedName>
</protein>
<evidence type="ECO:0000313" key="3">
    <source>
        <dbReference type="Proteomes" id="UP001499987"/>
    </source>
</evidence>
<evidence type="ECO:0000256" key="1">
    <source>
        <dbReference type="SAM" id="MobiDB-lite"/>
    </source>
</evidence>
<sequence>MTTQPSRSQPSGTGREHPDDAWPPTDTPGARMTGEGGPPPPDDQEPGEEADAAADPADDED</sequence>
<name>A0ABP4EPA8_9ACTN</name>
<dbReference type="RefSeq" id="WP_344627214.1">
    <property type="nucleotide sequence ID" value="NZ_BAAALD010000093.1"/>
</dbReference>
<feature type="compositionally biased region" description="Polar residues" evidence="1">
    <location>
        <begin position="1"/>
        <end position="12"/>
    </location>
</feature>
<feature type="compositionally biased region" description="Acidic residues" evidence="1">
    <location>
        <begin position="42"/>
        <end position="61"/>
    </location>
</feature>
<accession>A0ABP4EPA8</accession>
<evidence type="ECO:0000313" key="2">
    <source>
        <dbReference type="EMBL" id="GAA1114767.1"/>
    </source>
</evidence>
<feature type="region of interest" description="Disordered" evidence="1">
    <location>
        <begin position="1"/>
        <end position="61"/>
    </location>
</feature>
<keyword evidence="3" id="KW-1185">Reference proteome</keyword>
<dbReference type="Proteomes" id="UP001499987">
    <property type="component" value="Unassembled WGS sequence"/>
</dbReference>
<proteinExistence type="predicted"/>